<dbReference type="Pfam" id="PF00877">
    <property type="entry name" value="NLPC_P60"/>
    <property type="match status" value="1"/>
</dbReference>
<proteinExistence type="inferred from homology"/>
<reference evidence="7" key="1">
    <citation type="journal article" date="2019" name="Int. J. Syst. Evol. Microbiol.">
        <title>The Global Catalogue of Microorganisms (GCM) 10K type strain sequencing project: providing services to taxonomists for standard genome sequencing and annotation.</title>
        <authorList>
            <consortium name="The Broad Institute Genomics Platform"/>
            <consortium name="The Broad Institute Genome Sequencing Center for Infectious Disease"/>
            <person name="Wu L."/>
            <person name="Ma J."/>
        </authorList>
    </citation>
    <scope>NUCLEOTIDE SEQUENCE [LARGE SCALE GENOMIC DNA]</scope>
    <source>
        <strain evidence="7">CCUG 63830</strain>
    </source>
</reference>
<comment type="caution">
    <text evidence="6">The sequence shown here is derived from an EMBL/GenBank/DDBJ whole genome shotgun (WGS) entry which is preliminary data.</text>
</comment>
<comment type="similarity">
    <text evidence="1">Belongs to the peptidase C40 family.</text>
</comment>
<evidence type="ECO:0000256" key="3">
    <source>
        <dbReference type="ARBA" id="ARBA00022801"/>
    </source>
</evidence>
<gene>
    <name evidence="6" type="ORF">ACFP90_18345</name>
</gene>
<dbReference type="Proteomes" id="UP001596317">
    <property type="component" value="Unassembled WGS sequence"/>
</dbReference>
<evidence type="ECO:0000256" key="4">
    <source>
        <dbReference type="ARBA" id="ARBA00022807"/>
    </source>
</evidence>
<name>A0ABW1ZMU6_9DEIO</name>
<dbReference type="Gene3D" id="3.90.1720.10">
    <property type="entry name" value="endopeptidase domain like (from Nostoc punctiforme)"/>
    <property type="match status" value="1"/>
</dbReference>
<feature type="domain" description="NlpC/P60" evidence="5">
    <location>
        <begin position="8"/>
        <end position="132"/>
    </location>
</feature>
<dbReference type="InterPro" id="IPR051202">
    <property type="entry name" value="Peptidase_C40"/>
</dbReference>
<evidence type="ECO:0000313" key="6">
    <source>
        <dbReference type="EMBL" id="MFC6662066.1"/>
    </source>
</evidence>
<organism evidence="6 7">
    <name type="scientific">Deinococcus multiflagellatus</name>
    <dbReference type="NCBI Taxonomy" id="1656887"/>
    <lineage>
        <taxon>Bacteria</taxon>
        <taxon>Thermotogati</taxon>
        <taxon>Deinococcota</taxon>
        <taxon>Deinococci</taxon>
        <taxon>Deinococcales</taxon>
        <taxon>Deinococcaceae</taxon>
        <taxon>Deinococcus</taxon>
    </lineage>
</organism>
<evidence type="ECO:0000313" key="7">
    <source>
        <dbReference type="Proteomes" id="UP001596317"/>
    </source>
</evidence>
<evidence type="ECO:0000259" key="5">
    <source>
        <dbReference type="PROSITE" id="PS51935"/>
    </source>
</evidence>
<protein>
    <submittedName>
        <fullName evidence="6">C40 family peptidase</fullName>
    </submittedName>
</protein>
<keyword evidence="7" id="KW-1185">Reference proteome</keyword>
<evidence type="ECO:0000256" key="1">
    <source>
        <dbReference type="ARBA" id="ARBA00007074"/>
    </source>
</evidence>
<dbReference type="PANTHER" id="PTHR47053">
    <property type="entry name" value="MUREIN DD-ENDOPEPTIDASE MEPH-RELATED"/>
    <property type="match status" value="1"/>
</dbReference>
<dbReference type="RefSeq" id="WP_380057830.1">
    <property type="nucleotide sequence ID" value="NZ_JBHSWB010000001.1"/>
</dbReference>
<accession>A0ABW1ZMU6</accession>
<dbReference type="InterPro" id="IPR000064">
    <property type="entry name" value="NLP_P60_dom"/>
</dbReference>
<keyword evidence="4" id="KW-0788">Thiol protease</keyword>
<keyword evidence="2" id="KW-0645">Protease</keyword>
<dbReference type="PANTHER" id="PTHR47053:SF1">
    <property type="entry name" value="MUREIN DD-ENDOPEPTIDASE MEPH-RELATED"/>
    <property type="match status" value="1"/>
</dbReference>
<dbReference type="EMBL" id="JBHSWB010000001">
    <property type="protein sequence ID" value="MFC6662066.1"/>
    <property type="molecule type" value="Genomic_DNA"/>
</dbReference>
<keyword evidence="3" id="KW-0378">Hydrolase</keyword>
<evidence type="ECO:0000256" key="2">
    <source>
        <dbReference type="ARBA" id="ARBA00022670"/>
    </source>
</evidence>
<sequence length="139" mass="15173">MAETPSPLGPSADWRQAALALLNTPYLYGGTTPRGTDCSGFVLQVFTPLGVSLPRTSADQARAGQEVDPDDLQPGDLVFFDTEGRGRVTHVGIYLGEDQFVSANSYQGRVTVDTLRADRYWGPRYLLARRILNSPLASR</sequence>
<dbReference type="SUPFAM" id="SSF54001">
    <property type="entry name" value="Cysteine proteinases"/>
    <property type="match status" value="1"/>
</dbReference>
<dbReference type="InterPro" id="IPR038765">
    <property type="entry name" value="Papain-like_cys_pep_sf"/>
</dbReference>
<dbReference type="PROSITE" id="PS51935">
    <property type="entry name" value="NLPC_P60"/>
    <property type="match status" value="1"/>
</dbReference>